<evidence type="ECO:0000256" key="1">
    <source>
        <dbReference type="SAM" id="MobiDB-lite"/>
    </source>
</evidence>
<organism evidence="3 4">
    <name type="scientific">Elysia crispata</name>
    <name type="common">lettuce slug</name>
    <dbReference type="NCBI Taxonomy" id="231223"/>
    <lineage>
        <taxon>Eukaryota</taxon>
        <taxon>Metazoa</taxon>
        <taxon>Spiralia</taxon>
        <taxon>Lophotrochozoa</taxon>
        <taxon>Mollusca</taxon>
        <taxon>Gastropoda</taxon>
        <taxon>Heterobranchia</taxon>
        <taxon>Euthyneura</taxon>
        <taxon>Panpulmonata</taxon>
        <taxon>Sacoglossa</taxon>
        <taxon>Placobranchoidea</taxon>
        <taxon>Plakobranchidae</taxon>
        <taxon>Elysia</taxon>
    </lineage>
</organism>
<feature type="region of interest" description="Disordered" evidence="1">
    <location>
        <begin position="1022"/>
        <end position="1068"/>
    </location>
</feature>
<proteinExistence type="predicted"/>
<feature type="compositionally biased region" description="Basic and acidic residues" evidence="1">
    <location>
        <begin position="1684"/>
        <end position="1694"/>
    </location>
</feature>
<evidence type="ECO:0000313" key="3">
    <source>
        <dbReference type="EMBL" id="KAK3731348.1"/>
    </source>
</evidence>
<evidence type="ECO:0000259" key="2">
    <source>
        <dbReference type="SMART" id="SM01257"/>
    </source>
</evidence>
<keyword evidence="4" id="KW-1185">Reference proteome</keyword>
<feature type="region of interest" description="Disordered" evidence="1">
    <location>
        <begin position="366"/>
        <end position="512"/>
    </location>
</feature>
<feature type="region of interest" description="Disordered" evidence="1">
    <location>
        <begin position="1791"/>
        <end position="1829"/>
    </location>
</feature>
<dbReference type="PANTHER" id="PTHR17469:SF15">
    <property type="entry name" value="ITPR-INTERACTING DOMAIN-CONTAINING PROTEIN"/>
    <property type="match status" value="1"/>
</dbReference>
<name>A0AAE1CRW3_9GAST</name>
<dbReference type="InterPro" id="IPR029325">
    <property type="entry name" value="ITPR-bd"/>
</dbReference>
<feature type="region of interest" description="Disordered" evidence="1">
    <location>
        <begin position="579"/>
        <end position="601"/>
    </location>
</feature>
<dbReference type="PANTHER" id="PTHR17469">
    <property type="entry name" value="SPERM SPECIFIC ANTIGEN 2-RELATED"/>
    <property type="match status" value="1"/>
</dbReference>
<dbReference type="Pfam" id="PF14722">
    <property type="entry name" value="KRAP_IP3R_bind"/>
    <property type="match status" value="1"/>
</dbReference>
<feature type="region of interest" description="Disordered" evidence="1">
    <location>
        <begin position="1107"/>
        <end position="1195"/>
    </location>
</feature>
<feature type="compositionally biased region" description="Acidic residues" evidence="1">
    <location>
        <begin position="1050"/>
        <end position="1064"/>
    </location>
</feature>
<feature type="compositionally biased region" description="Low complexity" evidence="1">
    <location>
        <begin position="1618"/>
        <end position="1632"/>
    </location>
</feature>
<feature type="compositionally biased region" description="Basic and acidic residues" evidence="1">
    <location>
        <begin position="1817"/>
        <end position="1827"/>
    </location>
</feature>
<feature type="compositionally biased region" description="Gly residues" evidence="1">
    <location>
        <begin position="82"/>
        <end position="97"/>
    </location>
</feature>
<dbReference type="InterPro" id="IPR043444">
    <property type="entry name" value="TESPA1-like"/>
</dbReference>
<feature type="compositionally biased region" description="Basic and acidic residues" evidence="1">
    <location>
        <begin position="469"/>
        <end position="490"/>
    </location>
</feature>
<feature type="compositionally biased region" description="Polar residues" evidence="1">
    <location>
        <begin position="754"/>
        <end position="765"/>
    </location>
</feature>
<feature type="compositionally biased region" description="Acidic residues" evidence="1">
    <location>
        <begin position="1183"/>
        <end position="1195"/>
    </location>
</feature>
<protein>
    <recommendedName>
        <fullName evidence="2">ITPR-interacting domain-containing protein</fullName>
    </recommendedName>
</protein>
<sequence length="1841" mass="195489">MEVGETAGGEPAATTKAPPPASPTLSTCGPTAQTPAAPTATNGSSSSSQPAGPVAAESKLKPTNGESRLQGVTKGADTSGDSGIGAGEGEGGGGGGFASLARKLTSKGKGVSKIPGGGGVTGVERDKPNGCPYDLDLPLGSEAYGISSLQANGIDSTSRISAGPDAVSSHKAAAQGGMMGWQSFNSDVSTSAASTASLDMLLNDRLVDPEEVLFNLGFGGPQPVAYVPSLARIPQRFLQAAAARAATSPAGDDGNADVLPGMGLSSPEDGSGYEGAGGGGMPTSGLAAAVRAMQQQQQQQTGQAGQMGGMLARKRTGGFCVSGVLFLPCHGYVDLARLVRDYNIPLGFFNREGSKCYRRVRLRSGRAGDQGADPDGVTDQNASVERRRSSRRSKRTIRRRKTGGKSMHHSRSWIESVEEEEAEREGETTSQQEKGGKVGVGRSTGKRTDKSVREKAKSEKKLPNVTEGNAEKMTEHQVDKPFAASDEKTVGNEIVASNEKPSSLLSDSAEKESTLLPESIITISKLEVSTEENVPLSVNQVAGGKSEKSRRKKFFDLNYVKMAAKKLGDAMTGKLGKSRMYDMTGAPPGELPGTPERKDQDKHEAEIVLEKGDLPNKVSLGPSHRAASEDLQAVERPETARLESSGLVRRGKTHGKKGLRVPEVKHQAHTSSHPNLVSRLCMTPILGGYVKKWSGAENVRDVCSEHEGKLCSSDSALNRGDSAQTSDGSQMDMSPRCHSLEPEDRPMFEEHISPTVSSLAHTSNKPGDGDIGDDDMNVVFDIALSSHEFSPELLSEQPSDISKGEPKNLCKIEIDEHQHEDQASRNSKSFSNFELGATNPNIEAPCSNANFAQQDSSIKSSIHELSKSLSMPRKHEETNVSDSQHTLGPAEVQVTHSQDVNFQPCSKQQKSASNDSDIYIESTTVTASCVLSNPTDDSVGLYGNEKDSSISVGKVGRTTEVEREKDNCEDSGADAGVHVKVNYANVFEGFQNVNEITPSNEAFGRGGITRGEAVDLDVENKSNDRMNEGDDEFCTRNKSADGDVNVTYEPADDSGDQTTEETEGADVAPAGSLGLDAQLVSAGSGQTKSSVFSALGPAGMGFLLSLSLPGKGEEGENSSEVSSEYGHSDDERPLIDNTDLGVNDVEQHHLADGQGLSHDTTDEDEDMEESEYEDEFGSGVSGDDGDSLEDVSDEDVEFEEDVAMYIDGDKTEIENYNDDVDECLNPSEVSVKPGLVLDTVALYEAMENTNSGRKPLEEISLSDSGLKEQGLPGLLNSSSRFSASLKQSLSPDQSHSFRETPTLCFSPTVEVSSPHVGGLSSPKSRFILSSLGDFNFSEKALQGEDQRPENLMQIHQTSSGNKGSTSPVTPEITLTDCQGFSYAKPGTLPKSHSASSLRTMAASSCRSSSGFVDFKPFDLYNPTDASTRESLGFSDCSAESKRFGSLPRLLSASSSTLASTSSDIRHTGQKLPAFLRSTSPTTALFLKLRKTAPLTSSSYSGSFMPKPGPGNVGLVKGFIPRSSPTSDALMSLKTSSLSKDGIEDAANVFKKKNVGNLAFADTLQRVENFSSTDIAFTESVASITNAGISTNDSANSVRTSVSFPVNIPDSFNIKTHASRQQPDSTSTSQPSRADNFQSSKTSAAEVASVGDGESRSQYVGDSPNPSSPPKTGGPLSLAHRTRQERRTIDFDPRIPSRLLGPSFGLTPAPLPEEDTSADFVISATEERPFQQLPPDAASSRRQSMLMRRRTSTGCITAKQSAPPALASSSSAEWVRLLSSRHPLEDLSHLSVTDHAELDMSNVSTSSDDDDDDSDYDSQDRLKGERWGDIFSRPSGSVVFSL</sequence>
<feature type="compositionally biased region" description="Polar residues" evidence="1">
    <location>
        <begin position="712"/>
        <end position="732"/>
    </location>
</feature>
<feature type="compositionally biased region" description="Basic residues" evidence="1">
    <location>
        <begin position="388"/>
        <end position="411"/>
    </location>
</feature>
<accession>A0AAE1CRW3</accession>
<comment type="caution">
    <text evidence="3">The sequence shown here is derived from an EMBL/GenBank/DDBJ whole genome shotgun (WGS) entry which is preliminary data.</text>
</comment>
<gene>
    <name evidence="3" type="ORF">RRG08_050981</name>
</gene>
<dbReference type="SMART" id="SM01257">
    <property type="entry name" value="KRAP_IP3R_bind"/>
    <property type="match status" value="1"/>
</dbReference>
<dbReference type="GO" id="GO:0005102">
    <property type="term" value="F:signaling receptor binding"/>
    <property type="evidence" value="ECO:0007669"/>
    <property type="project" value="InterPro"/>
</dbReference>
<feature type="compositionally biased region" description="Acidic residues" evidence="1">
    <location>
        <begin position="1806"/>
        <end position="1816"/>
    </location>
</feature>
<feature type="compositionally biased region" description="Basic and acidic residues" evidence="1">
    <location>
        <begin position="446"/>
        <end position="462"/>
    </location>
</feature>
<feature type="compositionally biased region" description="Acidic residues" evidence="1">
    <location>
        <begin position="1161"/>
        <end position="1176"/>
    </location>
</feature>
<feature type="region of interest" description="Disordered" evidence="1">
    <location>
        <begin position="754"/>
        <end position="773"/>
    </location>
</feature>
<feature type="region of interest" description="Disordered" evidence="1">
    <location>
        <begin position="710"/>
        <end position="742"/>
    </location>
</feature>
<dbReference type="Proteomes" id="UP001283361">
    <property type="component" value="Unassembled WGS sequence"/>
</dbReference>
<feature type="compositionally biased region" description="Low complexity" evidence="1">
    <location>
        <begin position="23"/>
        <end position="41"/>
    </location>
</feature>
<dbReference type="EMBL" id="JAWDGP010007012">
    <property type="protein sequence ID" value="KAK3731348.1"/>
    <property type="molecule type" value="Genomic_DNA"/>
</dbReference>
<feature type="region of interest" description="Disordered" evidence="1">
    <location>
        <begin position="614"/>
        <end position="639"/>
    </location>
</feature>
<feature type="region of interest" description="Disordered" evidence="1">
    <location>
        <begin position="1612"/>
        <end position="1701"/>
    </location>
</feature>
<evidence type="ECO:0000313" key="4">
    <source>
        <dbReference type="Proteomes" id="UP001283361"/>
    </source>
</evidence>
<feature type="compositionally biased region" description="Basic and acidic residues" evidence="1">
    <location>
        <begin position="1022"/>
        <end position="1041"/>
    </location>
</feature>
<feature type="region of interest" description="Disordered" evidence="1">
    <location>
        <begin position="862"/>
        <end position="886"/>
    </location>
</feature>
<reference evidence="3" key="1">
    <citation type="journal article" date="2023" name="G3 (Bethesda)">
        <title>A reference genome for the long-term kleptoplast-retaining sea slug Elysia crispata morphotype clarki.</title>
        <authorList>
            <person name="Eastman K.E."/>
            <person name="Pendleton A.L."/>
            <person name="Shaikh M.A."/>
            <person name="Suttiyut T."/>
            <person name="Ogas R."/>
            <person name="Tomko P."/>
            <person name="Gavelis G."/>
            <person name="Widhalm J.R."/>
            <person name="Wisecaver J.H."/>
        </authorList>
    </citation>
    <scope>NUCLEOTIDE SEQUENCE</scope>
    <source>
        <strain evidence="3">ECLA1</strain>
    </source>
</reference>
<feature type="domain" description="ITPR-interacting" evidence="2">
    <location>
        <begin position="175"/>
        <end position="304"/>
    </location>
</feature>
<feature type="region of interest" description="Disordered" evidence="1">
    <location>
        <begin position="1"/>
        <end position="128"/>
    </location>
</feature>